<dbReference type="InterPro" id="IPR029046">
    <property type="entry name" value="LolA/LolB/LppX"/>
</dbReference>
<dbReference type="SUPFAM" id="SSF89392">
    <property type="entry name" value="Prokaryotic lipoproteins and lipoprotein localization factors"/>
    <property type="match status" value="1"/>
</dbReference>
<accession>A0ABW9LBH3</accession>
<evidence type="ECO:0000256" key="5">
    <source>
        <dbReference type="ARBA" id="ARBA00023136"/>
    </source>
</evidence>
<sequence>MPSPTVSAMVTALAAVLLASGCSTTAAPPPTGSPPVVETVTAALDLPSDPTAAVADAAIRLRTTTAATVMVATTGMENLIASSYAAQVSTDPAAADGNANLMINGERQQTNFHVRDGELFLDSADGEPFTVGPARGNFDPTLLLDPQLGLASMIETISPVSFEGTQPVNGGQVAGTVKLHGELPVAAAEAVLPRDNLHNLASVPVTLWLDPDAGNALVQLIITARGGALTLQIRDTH</sequence>
<evidence type="ECO:0000256" key="4">
    <source>
        <dbReference type="ARBA" id="ARBA00022729"/>
    </source>
</evidence>
<comment type="similarity">
    <text evidence="2">Belongs to the LppX/LprAFG lipoprotein family.</text>
</comment>
<evidence type="ECO:0000256" key="6">
    <source>
        <dbReference type="ARBA" id="ARBA00023139"/>
    </source>
</evidence>
<dbReference type="InterPro" id="IPR009830">
    <property type="entry name" value="LppX/LprAFG"/>
</dbReference>
<dbReference type="Proteomes" id="UP001635816">
    <property type="component" value="Unassembled WGS sequence"/>
</dbReference>
<organism evidence="9 10">
    <name type="scientific">Mycolicibacterium nivoides</name>
    <dbReference type="NCBI Taxonomy" id="2487344"/>
    <lineage>
        <taxon>Bacteria</taxon>
        <taxon>Bacillati</taxon>
        <taxon>Actinomycetota</taxon>
        <taxon>Actinomycetes</taxon>
        <taxon>Mycobacteriales</taxon>
        <taxon>Mycobacteriaceae</taxon>
        <taxon>Mycolicibacterium</taxon>
    </lineage>
</organism>
<evidence type="ECO:0000256" key="2">
    <source>
        <dbReference type="ARBA" id="ARBA00009194"/>
    </source>
</evidence>
<evidence type="ECO:0000313" key="9">
    <source>
        <dbReference type="EMBL" id="MFN6544980.1"/>
    </source>
</evidence>
<keyword evidence="6" id="KW-0564">Palmitate</keyword>
<keyword evidence="4 8" id="KW-0732">Signal</keyword>
<evidence type="ECO:0000256" key="3">
    <source>
        <dbReference type="ARBA" id="ARBA00022475"/>
    </source>
</evidence>
<comment type="caution">
    <text evidence="9">The sequence shown here is derived from an EMBL/GenBank/DDBJ whole genome shotgun (WGS) entry which is preliminary data.</text>
</comment>
<keyword evidence="7 9" id="KW-0449">Lipoprotein</keyword>
<dbReference type="EMBL" id="JBKBDD010000006">
    <property type="protein sequence ID" value="MFN6544980.1"/>
    <property type="molecule type" value="Genomic_DNA"/>
</dbReference>
<keyword evidence="5" id="KW-0472">Membrane</keyword>
<evidence type="ECO:0000256" key="8">
    <source>
        <dbReference type="SAM" id="SignalP"/>
    </source>
</evidence>
<feature type="chain" id="PRO_5046521099" evidence="8">
    <location>
        <begin position="27"/>
        <end position="237"/>
    </location>
</feature>
<evidence type="ECO:0000313" key="10">
    <source>
        <dbReference type="Proteomes" id="UP001635816"/>
    </source>
</evidence>
<keyword evidence="10" id="KW-1185">Reference proteome</keyword>
<dbReference type="Gene3D" id="2.50.20.20">
    <property type="match status" value="1"/>
</dbReference>
<reference evidence="9 10" key="1">
    <citation type="submission" date="2024-12" db="EMBL/GenBank/DDBJ databases">
        <title>The coexistence of Mycolicibacterium septicum and Mycolicibacterium nivoides in clinical samples.</title>
        <authorList>
            <person name="Wang C."/>
            <person name="Feng Y."/>
            <person name="Zong Z."/>
        </authorList>
    </citation>
    <scope>NUCLEOTIDE SEQUENCE [LARGE SCALE GENOMIC DNA]</scope>
    <source>
        <strain evidence="9 10">120309</strain>
    </source>
</reference>
<name>A0ABW9LBH3_9MYCO</name>
<comment type="subcellular location">
    <subcellularLocation>
        <location evidence="1">Cell envelope</location>
    </subcellularLocation>
</comment>
<gene>
    <name evidence="9" type="ORF">ACK4CT_17490</name>
</gene>
<keyword evidence="3" id="KW-1003">Cell membrane</keyword>
<dbReference type="Pfam" id="PF07161">
    <property type="entry name" value="LppX_LprAFG"/>
    <property type="match status" value="1"/>
</dbReference>
<proteinExistence type="inferred from homology"/>
<evidence type="ECO:0000256" key="7">
    <source>
        <dbReference type="ARBA" id="ARBA00023288"/>
    </source>
</evidence>
<protein>
    <submittedName>
        <fullName evidence="9">LppX_LprAFG lipoprotein</fullName>
    </submittedName>
</protein>
<evidence type="ECO:0000256" key="1">
    <source>
        <dbReference type="ARBA" id="ARBA00004196"/>
    </source>
</evidence>
<dbReference type="RefSeq" id="WP_082131829.1">
    <property type="nucleotide sequence ID" value="NZ_JBKBDD010000006.1"/>
</dbReference>
<feature type="signal peptide" evidence="8">
    <location>
        <begin position="1"/>
        <end position="26"/>
    </location>
</feature>